<protein>
    <recommendedName>
        <fullName evidence="4">Glycosyltransferase RgtA/B/C/D-like domain-containing protein</fullName>
    </recommendedName>
</protein>
<proteinExistence type="predicted"/>
<dbReference type="Proteomes" id="UP000243688">
    <property type="component" value="Unassembled WGS sequence"/>
</dbReference>
<evidence type="ECO:0008006" key="4">
    <source>
        <dbReference type="Google" id="ProtNLM"/>
    </source>
</evidence>
<feature type="transmembrane region" description="Helical" evidence="1">
    <location>
        <begin position="366"/>
        <end position="386"/>
    </location>
</feature>
<reference evidence="2 3" key="1">
    <citation type="submission" date="2016-12" db="EMBL/GenBank/DDBJ databases">
        <title>Candidatus Reconcilibacillus cellulovorans genome.</title>
        <authorList>
            <person name="Kolinko S."/>
            <person name="Wu Y.-W."/>
            <person name="Tachea F."/>
            <person name="Denzel E."/>
            <person name="Hiras J."/>
            <person name="Baecker N."/>
            <person name="Chan L.J."/>
            <person name="Eichorst S.A."/>
            <person name="Frey D."/>
            <person name="Adams P.D."/>
            <person name="Pray T."/>
            <person name="Tanjore D."/>
            <person name="Petzold C.J."/>
            <person name="Gladden J.M."/>
            <person name="Simmons B.A."/>
            <person name="Singer S.W."/>
        </authorList>
    </citation>
    <scope>NUCLEOTIDE SEQUENCE [LARGE SCALE GENOMIC DNA]</scope>
    <source>
        <strain evidence="2">JTherm</strain>
    </source>
</reference>
<feature type="transmembrane region" description="Helical" evidence="1">
    <location>
        <begin position="398"/>
        <end position="417"/>
    </location>
</feature>
<evidence type="ECO:0000256" key="1">
    <source>
        <dbReference type="SAM" id="Phobius"/>
    </source>
</evidence>
<sequence length="541" mass="59526">MVKEVVRFSRVLRSETGPLDGLLAVCGAMGLAFVWWWRWAHVPVWPRSWDAVDFALALDRFDMLAMQPHFPGYPYFIAAGMLVHRWVENPVVALSRLNALTTMAAAVPMYLLARTWCGPGASLFVVLLVQSAPYLWGTAGEPMSEGMAAAVFWWYAWAVKRAWVSRRFSDEAVASFAFSVLTGVRLSWWPFGLMLAALWWRRIAAVQGDVRRLVRVAALACGGMALAAAFQGVWIAALAAAEGGWRELWLLARSFTAGHFTEWGQTAVGSDVPAVERIVRVAAYGVGWTALGAQSPALASLLSVWFAFAAAIGILARRAMRAESPGMSGNRSADRAAGRFAAIAAAAVACYAVWVVIGQNVDKPRHVIPVALAMLFACACVALGHVRRLRRADLRTAAAVLALAVAGVQLVVGAQAVRRQAEEMPAVVQMAEAVARLPGPVKLYTWEETRVLEFLQVPFFHERVYTYRPALLREEAKTRRVLLTDHVLEGWTRQDPDAAEHVRELFRFRSSGLWDPVYGSVVVYEWVERAALHETGRAGAN</sequence>
<name>A0A2A6E2X3_9BACL</name>
<feature type="transmembrane region" description="Helical" evidence="1">
    <location>
        <begin position="216"/>
        <end position="241"/>
    </location>
</feature>
<accession>A0A2A6E2X3</accession>
<evidence type="ECO:0000313" key="2">
    <source>
        <dbReference type="EMBL" id="PDO11381.1"/>
    </source>
</evidence>
<keyword evidence="1" id="KW-1133">Transmembrane helix</keyword>
<organism evidence="2 3">
    <name type="scientific">Candidatus Reconcilbacillus cellulovorans</name>
    <dbReference type="NCBI Taxonomy" id="1906605"/>
    <lineage>
        <taxon>Bacteria</taxon>
        <taxon>Bacillati</taxon>
        <taxon>Bacillota</taxon>
        <taxon>Bacilli</taxon>
        <taxon>Bacillales</taxon>
        <taxon>Paenibacillaceae</taxon>
        <taxon>Candidatus Reconcilbacillus</taxon>
    </lineage>
</organism>
<dbReference type="EMBL" id="MOXJ01000003">
    <property type="protein sequence ID" value="PDO11381.1"/>
    <property type="molecule type" value="Genomic_DNA"/>
</dbReference>
<comment type="caution">
    <text evidence="2">The sequence shown here is derived from an EMBL/GenBank/DDBJ whole genome shotgun (WGS) entry which is preliminary data.</text>
</comment>
<feature type="transmembrane region" description="Helical" evidence="1">
    <location>
        <begin position="297"/>
        <end position="316"/>
    </location>
</feature>
<keyword evidence="1" id="KW-0472">Membrane</keyword>
<dbReference type="AlphaFoldDB" id="A0A2A6E2X3"/>
<gene>
    <name evidence="2" type="ORF">BLM47_02685</name>
</gene>
<feature type="transmembrane region" description="Helical" evidence="1">
    <location>
        <begin position="336"/>
        <end position="354"/>
    </location>
</feature>
<evidence type="ECO:0000313" key="3">
    <source>
        <dbReference type="Proteomes" id="UP000243688"/>
    </source>
</evidence>
<feature type="transmembrane region" description="Helical" evidence="1">
    <location>
        <begin position="21"/>
        <end position="39"/>
    </location>
</feature>
<feature type="transmembrane region" description="Helical" evidence="1">
    <location>
        <begin position="186"/>
        <end position="204"/>
    </location>
</feature>
<keyword evidence="1" id="KW-0812">Transmembrane</keyword>